<dbReference type="PANTHER" id="PTHR16181:SF29">
    <property type="entry name" value="PROTEIN FAM83A-RELATED"/>
    <property type="match status" value="1"/>
</dbReference>
<dbReference type="InterPro" id="IPR050944">
    <property type="entry name" value="FAM83"/>
</dbReference>
<evidence type="ECO:0000256" key="2">
    <source>
        <dbReference type="SAM" id="MobiDB-lite"/>
    </source>
</evidence>
<sequence length="332" mass="36898">RPQGKVRRRVQDLRISSASRADFPAGGHRLDLSHNESARMAVDSLLSRGLKEYHQVLRAEGEVDFLSQPEKMYIMENGRAGSAGSSRTLLKGCLERTRNSLEIQPFLFLVFNAAGSSTSGDQVESSLPDSQGDTLCPAPSTDSDPPASEDQSCQRDVSSCVPVKPSLEVFFQSHGGAASMKDLIREFMRKATETLAIVMDSFSDVELLCDLLEASRKRNVSVYLLLDHLNLSLFLHMWQELQLNSKNFPKLCVRSVQGQTYCARTGRKLTGQIRESFIITDWTEVLTGSFSFSWLSWQVHRSLAVLLKGSAVPPFNTEFLRLNSSSQTVPGF</sequence>
<dbReference type="GO" id="GO:0007173">
    <property type="term" value="P:epidermal growth factor receptor signaling pathway"/>
    <property type="evidence" value="ECO:0007669"/>
    <property type="project" value="TreeGrafter"/>
</dbReference>
<dbReference type="KEGG" id="tng:GSTEN00035323G001"/>
<dbReference type="PANTHER" id="PTHR16181">
    <property type="entry name" value="PROTEIN FAM83A-RELATED"/>
    <property type="match status" value="1"/>
</dbReference>
<feature type="compositionally biased region" description="Low complexity" evidence="2">
    <location>
        <begin position="137"/>
        <end position="148"/>
    </location>
</feature>
<comment type="similarity">
    <text evidence="1">Belongs to the FAM83 family.</text>
</comment>
<dbReference type="AlphaFoldDB" id="Q4RFH3"/>
<dbReference type="Gene3D" id="3.30.870.10">
    <property type="entry name" value="Endonuclease Chain A"/>
    <property type="match status" value="1"/>
</dbReference>
<feature type="region of interest" description="Disordered" evidence="2">
    <location>
        <begin position="120"/>
        <end position="155"/>
    </location>
</feature>
<feature type="non-terminal residue" evidence="4">
    <location>
        <position position="1"/>
    </location>
</feature>
<evidence type="ECO:0000313" key="4">
    <source>
        <dbReference type="EMBL" id="CAG12859.1"/>
    </source>
</evidence>
<evidence type="ECO:0000259" key="3">
    <source>
        <dbReference type="Pfam" id="PF07894"/>
    </source>
</evidence>
<organism evidence="4">
    <name type="scientific">Tetraodon nigroviridis</name>
    <name type="common">Spotted green pufferfish</name>
    <name type="synonym">Chelonodon nigroviridis</name>
    <dbReference type="NCBI Taxonomy" id="99883"/>
    <lineage>
        <taxon>Eukaryota</taxon>
        <taxon>Metazoa</taxon>
        <taxon>Chordata</taxon>
        <taxon>Craniata</taxon>
        <taxon>Vertebrata</taxon>
        <taxon>Euteleostomi</taxon>
        <taxon>Actinopterygii</taxon>
        <taxon>Neopterygii</taxon>
        <taxon>Teleostei</taxon>
        <taxon>Neoteleostei</taxon>
        <taxon>Acanthomorphata</taxon>
        <taxon>Eupercaria</taxon>
        <taxon>Tetraodontiformes</taxon>
        <taxon>Tetradontoidea</taxon>
        <taxon>Tetraodontidae</taxon>
        <taxon>Tetraodon</taxon>
    </lineage>
</organism>
<reference evidence="4" key="1">
    <citation type="journal article" date="2004" name="Nature">
        <title>Genome duplication in the teleost fish Tetraodon nigroviridis reveals the early vertebrate proto-karyotype.</title>
        <authorList>
            <person name="Jaillon O."/>
            <person name="Aury J.-M."/>
            <person name="Brunet F."/>
            <person name="Petit J.-L."/>
            <person name="Stange-Thomann N."/>
            <person name="Mauceli E."/>
            <person name="Bouneau L."/>
            <person name="Fischer C."/>
            <person name="Ozouf-Costaz C."/>
            <person name="Bernot A."/>
            <person name="Nicaud S."/>
            <person name="Jaffe D."/>
            <person name="Fisher S."/>
            <person name="Lutfalla G."/>
            <person name="Dossat C."/>
            <person name="Segurens B."/>
            <person name="Dasilva C."/>
            <person name="Salanoubat M."/>
            <person name="Levy M."/>
            <person name="Boudet N."/>
            <person name="Castellano S."/>
            <person name="Anthouard V."/>
            <person name="Jubin C."/>
            <person name="Castelli V."/>
            <person name="Katinka M."/>
            <person name="Vacherie B."/>
            <person name="Biemont C."/>
            <person name="Skalli Z."/>
            <person name="Cattolico L."/>
            <person name="Poulain J."/>
            <person name="De Berardinis V."/>
            <person name="Cruaud C."/>
            <person name="Duprat S."/>
            <person name="Brottier P."/>
            <person name="Coutanceau J.-P."/>
            <person name="Gouzy J."/>
            <person name="Parra G."/>
            <person name="Lardier G."/>
            <person name="Chapple C."/>
            <person name="McKernan K.J."/>
            <person name="McEwan P."/>
            <person name="Bosak S."/>
            <person name="Kellis M."/>
            <person name="Volff J.-N."/>
            <person name="Guigo R."/>
            <person name="Zody M.C."/>
            <person name="Mesirov J."/>
            <person name="Lindblad-Toh K."/>
            <person name="Birren B."/>
            <person name="Nusbaum C."/>
            <person name="Kahn D."/>
            <person name="Robinson-Rechavi M."/>
            <person name="Laudet V."/>
            <person name="Schachter V."/>
            <person name="Quetier F."/>
            <person name="Saurin W."/>
            <person name="Scarpelli C."/>
            <person name="Wincker P."/>
            <person name="Lander E.S."/>
            <person name="Weissenbach J."/>
            <person name="Roest Crollius H."/>
        </authorList>
    </citation>
    <scope>NUCLEOTIDE SEQUENCE [LARGE SCALE GENOMIC DNA]</scope>
</reference>
<dbReference type="GO" id="GO:0019901">
    <property type="term" value="F:protein kinase binding"/>
    <property type="evidence" value="ECO:0007669"/>
    <property type="project" value="TreeGrafter"/>
</dbReference>
<feature type="non-terminal residue" evidence="4">
    <location>
        <position position="332"/>
    </location>
</feature>
<dbReference type="CDD" id="cd09181">
    <property type="entry name" value="PLDc_FAM83A_N"/>
    <property type="match status" value="1"/>
</dbReference>
<comment type="caution">
    <text evidence="4">The sequence shown here is derived from an EMBL/GenBank/DDBJ whole genome shotgun (WGS) entry which is preliminary data.</text>
</comment>
<proteinExistence type="inferred from homology"/>
<feature type="domain" description="Scaffolding anchor of CK1" evidence="3">
    <location>
        <begin position="27"/>
        <end position="327"/>
    </location>
</feature>
<evidence type="ECO:0000256" key="1">
    <source>
        <dbReference type="ARBA" id="ARBA00006937"/>
    </source>
</evidence>
<dbReference type="Pfam" id="PF07894">
    <property type="entry name" value="SACK1"/>
    <property type="match status" value="1"/>
</dbReference>
<name>Q4RFH3_TETNG</name>
<dbReference type="InterPro" id="IPR012461">
    <property type="entry name" value="SACK1"/>
</dbReference>
<gene>
    <name evidence="4" type="ORF">GSTENG00035323001</name>
</gene>
<dbReference type="OrthoDB" id="9905385at2759"/>
<dbReference type="SUPFAM" id="SSF56024">
    <property type="entry name" value="Phospholipase D/nuclease"/>
    <property type="match status" value="1"/>
</dbReference>
<accession>Q4RFH3</accession>
<dbReference type="EMBL" id="CAAE01015119">
    <property type="protein sequence ID" value="CAG12859.1"/>
    <property type="molecule type" value="Genomic_DNA"/>
</dbReference>
<reference evidence="4" key="2">
    <citation type="submission" date="2004-02" db="EMBL/GenBank/DDBJ databases">
        <authorList>
            <consortium name="Genoscope"/>
            <consortium name="Whitehead Institute Centre for Genome Research"/>
        </authorList>
    </citation>
    <scope>NUCLEOTIDE SEQUENCE</scope>
</reference>
<feature type="compositionally biased region" description="Polar residues" evidence="2">
    <location>
        <begin position="120"/>
        <end position="133"/>
    </location>
</feature>
<protein>
    <submittedName>
        <fullName evidence="4">(spotted green pufferfish) hypothetical protein</fullName>
    </submittedName>
</protein>